<dbReference type="Pfam" id="PF19956">
    <property type="entry name" value="EAD2"/>
    <property type="match status" value="1"/>
</dbReference>
<proteinExistence type="predicted"/>
<feature type="domain" description="vWA-MoxR associated protein middle region 0" evidence="1">
    <location>
        <begin position="91"/>
        <end position="191"/>
    </location>
</feature>
<evidence type="ECO:0000313" key="4">
    <source>
        <dbReference type="EMBL" id="MCF1597011.1"/>
    </source>
</evidence>
<name>A0A9X1TM02_STRM4</name>
<dbReference type="Pfam" id="PF19916">
    <property type="entry name" value="VMAP-M0"/>
    <property type="match status" value="1"/>
</dbReference>
<keyword evidence="5" id="KW-1185">Reference proteome</keyword>
<dbReference type="AlphaFoldDB" id="A0A9X1TM02"/>
<dbReference type="InterPro" id="IPR045555">
    <property type="entry name" value="VMAP-M0"/>
</dbReference>
<evidence type="ECO:0000259" key="3">
    <source>
        <dbReference type="Pfam" id="PF20028"/>
    </source>
</evidence>
<dbReference type="InterPro" id="IPR045450">
    <property type="entry name" value="VMAP_C"/>
</dbReference>
<evidence type="ECO:0000259" key="2">
    <source>
        <dbReference type="Pfam" id="PF19956"/>
    </source>
</evidence>
<reference evidence="4" key="1">
    <citation type="submission" date="2022-01" db="EMBL/GenBank/DDBJ databases">
        <title>Draft Genome Sequences of Seven Type Strains of the Genus Streptomyces.</title>
        <authorList>
            <person name="Aziz S."/>
            <person name="Coretto E."/>
            <person name="Chronakova A."/>
            <person name="Sproer C."/>
            <person name="Huber K."/>
            <person name="Nouioui I."/>
            <person name="Gross H."/>
        </authorList>
    </citation>
    <scope>NUCLEOTIDE SEQUENCE</scope>
    <source>
        <strain evidence="4">DSM 103493</strain>
    </source>
</reference>
<dbReference type="InterPro" id="IPR045431">
    <property type="entry name" value="EAD2"/>
</dbReference>
<sequence length="476" mass="52267">MRDPRSRAAFAEALDEDYGIAATLTGDARIDIARMVRAALRVSQGVHALVETTELFAGAEVAAQIGCLLDPVRQDTDTGPDLRMDAPLGWEEQAAARRLLSMPPLLPVRRLREGLVRELSIPLSPDLDIGQLFSRALTLNNQPDGLPPSVLLLDLAADLTPPGEPADRLRELAARVAGRLELGQALERRRAARARPVTAAEAPRCLLVMVDPARDGTADIEVQYWVNPVPGRWNPRQGRSRTTTPEGLADAVTSAVRAGARLWAEAHDADTGPELPPPYIEFALPYEWLVRDVTALPLETGDGASLPISPRFPVHLRCLERMRGGDPIQLALWRSRWRALHAGGAQVHHWRENDMERLSDWQTELALHGERTVVLLDAPAGGPPLAALRSAVAEGVGVAVWDRRGVFAHESREQLQAVFSAAPTPSHIPQTIRQLRVRAALNKSPDIGEHIVLFWDDPYRLVGAYFDPPEHEELAE</sequence>
<evidence type="ECO:0000259" key="1">
    <source>
        <dbReference type="Pfam" id="PF19916"/>
    </source>
</evidence>
<accession>A0A9X1TM02</accession>
<dbReference type="Proteomes" id="UP001139384">
    <property type="component" value="Unassembled WGS sequence"/>
</dbReference>
<comment type="caution">
    <text evidence="4">The sequence shown here is derived from an EMBL/GenBank/DDBJ whole genome shotgun (WGS) entry which is preliminary data.</text>
</comment>
<gene>
    <name evidence="4" type="ORF">L0P92_26125</name>
</gene>
<dbReference type="EMBL" id="JAKEIP010000125">
    <property type="protein sequence ID" value="MCF1597011.1"/>
    <property type="molecule type" value="Genomic_DNA"/>
</dbReference>
<protein>
    <submittedName>
        <fullName evidence="4">Uncharacterized protein</fullName>
    </submittedName>
</protein>
<dbReference type="Pfam" id="PF20028">
    <property type="entry name" value="VMAP-C"/>
    <property type="match status" value="1"/>
</dbReference>
<feature type="domain" description="Effector-associated" evidence="2">
    <location>
        <begin position="1"/>
        <end position="63"/>
    </location>
</feature>
<feature type="domain" description="vWA-MoxR associated protein C-terminal" evidence="3">
    <location>
        <begin position="221"/>
        <end position="458"/>
    </location>
</feature>
<evidence type="ECO:0000313" key="5">
    <source>
        <dbReference type="Proteomes" id="UP001139384"/>
    </source>
</evidence>
<organism evidence="4 5">
    <name type="scientific">Streptomyces muensis</name>
    <dbReference type="NCBI Taxonomy" id="1077944"/>
    <lineage>
        <taxon>Bacteria</taxon>
        <taxon>Bacillati</taxon>
        <taxon>Actinomycetota</taxon>
        <taxon>Actinomycetes</taxon>
        <taxon>Kitasatosporales</taxon>
        <taxon>Streptomycetaceae</taxon>
        <taxon>Streptomyces</taxon>
    </lineage>
</organism>